<feature type="compositionally biased region" description="Low complexity" evidence="1">
    <location>
        <begin position="23"/>
        <end position="51"/>
    </location>
</feature>
<evidence type="ECO:0000313" key="3">
    <source>
        <dbReference type="EMBL" id="QCI15641.1"/>
    </source>
</evidence>
<reference evidence="4" key="1">
    <citation type="submission" date="2019-04" db="EMBL/GenBank/DDBJ databases">
        <title>Genome sequence of Pseudomonas putida 1290, an auxin catabolizing strain.</title>
        <authorList>
            <person name="Laird T.S."/>
            <person name="Leveau J.H.J."/>
        </authorList>
    </citation>
    <scope>NUCLEOTIDE SEQUENCE [LARGE SCALE GENOMIC DNA]</scope>
    <source>
        <strain evidence="4">1290</strain>
        <plasmid evidence="4">ppp1290</plasmid>
    </source>
</reference>
<accession>A0A177YR19</accession>
<dbReference type="RefSeq" id="WP_009682435.1">
    <property type="nucleotide sequence ID" value="NZ_CP039372.1"/>
</dbReference>
<feature type="compositionally biased region" description="Low complexity" evidence="1">
    <location>
        <begin position="61"/>
        <end position="78"/>
    </location>
</feature>
<name>A0A177YR19_PSEPU</name>
<proteinExistence type="predicted"/>
<dbReference type="AlphaFoldDB" id="A0A177YR19"/>
<gene>
    <name evidence="3" type="ORF">E6B08_30455</name>
</gene>
<feature type="compositionally biased region" description="Polar residues" evidence="1">
    <location>
        <begin position="79"/>
        <end position="89"/>
    </location>
</feature>
<keyword evidence="3" id="KW-0614">Plasmid</keyword>
<feature type="signal peptide" evidence="2">
    <location>
        <begin position="1"/>
        <end position="21"/>
    </location>
</feature>
<geneLocation type="plasmid" evidence="4">
    <name>ppp1290</name>
</geneLocation>
<evidence type="ECO:0000256" key="2">
    <source>
        <dbReference type="SAM" id="SignalP"/>
    </source>
</evidence>
<dbReference type="Proteomes" id="UP000298551">
    <property type="component" value="Plasmid pPp1290"/>
</dbReference>
<feature type="chain" id="PRO_5044369040" evidence="2">
    <location>
        <begin position="22"/>
        <end position="382"/>
    </location>
</feature>
<feature type="region of interest" description="Disordered" evidence="1">
    <location>
        <begin position="23"/>
        <end position="121"/>
    </location>
</feature>
<dbReference type="Pfam" id="PF12293">
    <property type="entry name" value="T4BSS_DotH_IcmK"/>
    <property type="match status" value="1"/>
</dbReference>
<dbReference type="OrthoDB" id="8682498at2"/>
<dbReference type="InterPro" id="IPR022073">
    <property type="entry name" value="T4BSS_DotH_IcmK"/>
</dbReference>
<dbReference type="EMBL" id="CP039372">
    <property type="protein sequence ID" value="QCI15641.1"/>
    <property type="molecule type" value="Genomic_DNA"/>
</dbReference>
<sequence>MMMKSVFVASVLTLAIGTAKAEQQGNGAQAQPQGQPTQGQQQPIQAPNGGQWVRVEGPSRQSGFPAAPGAPQPGVNPQMQNAFPQTNYGPANYAVAGQPAGDPQQQNGTAPLPPLNPPENDHFDEAMEVAQPFTPEQIKQMRQALENTRKAKAWQPVRGIPRISSVSVDLSPGASMPVLRVVPGELSNLIVLDSTGAPWPLAATPRVSNPDLYSAEWLQGTHTVVVSTPSAYETGSLALYLEGATTPVIVKIVSGEPDGKKDRARVYDARLDLRVPGRGPLAKAAVMGPGKIALYDDLLQAFLDGIPPKDAKQVKAQGAVPSHTQIWQYDGNLYVRTRQDFQTAFDNTLAAGDGTRVYRLPVTPFITLSQMGQKVTLQLDIY</sequence>
<evidence type="ECO:0000313" key="4">
    <source>
        <dbReference type="Proteomes" id="UP000298551"/>
    </source>
</evidence>
<keyword evidence="2" id="KW-0732">Signal</keyword>
<organism evidence="3 4">
    <name type="scientific">Pseudomonas putida</name>
    <name type="common">Arthrobacter siderocapsulatus</name>
    <dbReference type="NCBI Taxonomy" id="303"/>
    <lineage>
        <taxon>Bacteria</taxon>
        <taxon>Pseudomonadati</taxon>
        <taxon>Pseudomonadota</taxon>
        <taxon>Gammaproteobacteria</taxon>
        <taxon>Pseudomonadales</taxon>
        <taxon>Pseudomonadaceae</taxon>
        <taxon>Pseudomonas</taxon>
    </lineage>
</organism>
<protein>
    <submittedName>
        <fullName evidence="3">Conjugal transfer protein TraN</fullName>
    </submittedName>
</protein>
<evidence type="ECO:0000256" key="1">
    <source>
        <dbReference type="SAM" id="MobiDB-lite"/>
    </source>
</evidence>